<keyword evidence="12" id="KW-1185">Reference proteome</keyword>
<evidence type="ECO:0000256" key="7">
    <source>
        <dbReference type="ARBA" id="ARBA00022840"/>
    </source>
</evidence>
<comment type="caution">
    <text evidence="11">The sequence shown here is derived from an EMBL/GenBank/DDBJ whole genome shotgun (WGS) entry which is preliminary data.</text>
</comment>
<accession>A0ABR2Q5D0</accession>
<dbReference type="PANTHER" id="PTHR42833">
    <property type="entry name" value="URIDYLATE KINASE"/>
    <property type="match status" value="1"/>
</dbReference>
<evidence type="ECO:0000256" key="6">
    <source>
        <dbReference type="ARBA" id="ARBA00022777"/>
    </source>
</evidence>
<comment type="pathway">
    <text evidence="1">Pyrimidine metabolism; CTP biosynthesis via de novo pathway; UDP from UMP (UMPK route): step 1/1.</text>
</comment>
<evidence type="ECO:0000256" key="2">
    <source>
        <dbReference type="ARBA" id="ARBA00007614"/>
    </source>
</evidence>
<proteinExistence type="inferred from homology"/>
<sequence>MLATVMNAIFLQAMLKSIDIPTRVQTAFRMSEVAEPYMPRRAVRHLVKGRVSIFAAGTGNLFFTTDTAAALHCAENVLKATNADGVYDGDPRHNASAFLHDTLTYHETTSKDLSGLDMTAKKITFPLSSSI</sequence>
<organism evidence="11 12">
    <name type="scientific">Hibiscus sabdariffa</name>
    <name type="common">roselle</name>
    <dbReference type="NCBI Taxonomy" id="183260"/>
    <lineage>
        <taxon>Eukaryota</taxon>
        <taxon>Viridiplantae</taxon>
        <taxon>Streptophyta</taxon>
        <taxon>Embryophyta</taxon>
        <taxon>Tracheophyta</taxon>
        <taxon>Spermatophyta</taxon>
        <taxon>Magnoliopsida</taxon>
        <taxon>eudicotyledons</taxon>
        <taxon>Gunneridae</taxon>
        <taxon>Pentapetalae</taxon>
        <taxon>rosids</taxon>
        <taxon>malvids</taxon>
        <taxon>Malvales</taxon>
        <taxon>Malvaceae</taxon>
        <taxon>Malvoideae</taxon>
        <taxon>Hibiscus</taxon>
    </lineage>
</organism>
<protein>
    <recommendedName>
        <fullName evidence="3">UMP kinase</fullName>
        <ecNumber evidence="3">2.7.4.22</ecNumber>
    </recommendedName>
    <alternativeName>
        <fullName evidence="9">Uridine monophosphate kinase</fullName>
    </alternativeName>
</protein>
<gene>
    <name evidence="11" type="ORF">V6N11_076144</name>
</gene>
<evidence type="ECO:0000256" key="3">
    <source>
        <dbReference type="ARBA" id="ARBA00012899"/>
    </source>
</evidence>
<evidence type="ECO:0000313" key="11">
    <source>
        <dbReference type="EMBL" id="KAK8995888.1"/>
    </source>
</evidence>
<keyword evidence="8" id="KW-0665">Pyrimidine biosynthesis</keyword>
<feature type="domain" description="Aspartate/glutamate/uridylate kinase" evidence="10">
    <location>
        <begin position="2"/>
        <end position="118"/>
    </location>
</feature>
<evidence type="ECO:0000256" key="8">
    <source>
        <dbReference type="ARBA" id="ARBA00022975"/>
    </source>
</evidence>
<dbReference type="PANTHER" id="PTHR42833:SF4">
    <property type="entry name" value="URIDYLATE KINASE PUMPKIN, CHLOROPLASTIC"/>
    <property type="match status" value="1"/>
</dbReference>
<evidence type="ECO:0000256" key="9">
    <source>
        <dbReference type="ARBA" id="ARBA00032092"/>
    </source>
</evidence>
<keyword evidence="7" id="KW-0067">ATP-binding</keyword>
<evidence type="ECO:0000313" key="12">
    <source>
        <dbReference type="Proteomes" id="UP001396334"/>
    </source>
</evidence>
<dbReference type="Pfam" id="PF00696">
    <property type="entry name" value="AA_kinase"/>
    <property type="match status" value="1"/>
</dbReference>
<name>A0ABR2Q5D0_9ROSI</name>
<dbReference type="InterPro" id="IPR036393">
    <property type="entry name" value="AceGlu_kinase-like_sf"/>
</dbReference>
<dbReference type="EMBL" id="JBBPBN010000045">
    <property type="protein sequence ID" value="KAK8995888.1"/>
    <property type="molecule type" value="Genomic_DNA"/>
</dbReference>
<dbReference type="EC" id="2.7.4.22" evidence="3"/>
<dbReference type="Proteomes" id="UP001396334">
    <property type="component" value="Unassembled WGS sequence"/>
</dbReference>
<comment type="similarity">
    <text evidence="2">Belongs to the UMP kinase family.</text>
</comment>
<keyword evidence="5" id="KW-0547">Nucleotide-binding</keyword>
<evidence type="ECO:0000259" key="10">
    <source>
        <dbReference type="Pfam" id="PF00696"/>
    </source>
</evidence>
<dbReference type="Gene3D" id="3.40.1160.10">
    <property type="entry name" value="Acetylglutamate kinase-like"/>
    <property type="match status" value="1"/>
</dbReference>
<keyword evidence="6" id="KW-0418">Kinase</keyword>
<evidence type="ECO:0000256" key="4">
    <source>
        <dbReference type="ARBA" id="ARBA00022679"/>
    </source>
</evidence>
<reference evidence="11 12" key="1">
    <citation type="journal article" date="2024" name="G3 (Bethesda)">
        <title>Genome assembly of Hibiscus sabdariffa L. provides insights into metabolisms of medicinal natural products.</title>
        <authorList>
            <person name="Kim T."/>
        </authorList>
    </citation>
    <scope>NUCLEOTIDE SEQUENCE [LARGE SCALE GENOMIC DNA]</scope>
    <source>
        <strain evidence="11">TK-2024</strain>
        <tissue evidence="11">Old leaves</tissue>
    </source>
</reference>
<dbReference type="InterPro" id="IPR001048">
    <property type="entry name" value="Asp/Glu/Uridylate_kinase"/>
</dbReference>
<dbReference type="SUPFAM" id="SSF53633">
    <property type="entry name" value="Carbamate kinase-like"/>
    <property type="match status" value="1"/>
</dbReference>
<evidence type="ECO:0000256" key="1">
    <source>
        <dbReference type="ARBA" id="ARBA00004791"/>
    </source>
</evidence>
<keyword evidence="4" id="KW-0808">Transferase</keyword>
<evidence type="ECO:0000256" key="5">
    <source>
        <dbReference type="ARBA" id="ARBA00022741"/>
    </source>
</evidence>